<dbReference type="EMBL" id="JBEPBX010000007">
    <property type="protein sequence ID" value="MER6613911.1"/>
    <property type="molecule type" value="Genomic_DNA"/>
</dbReference>
<evidence type="ECO:0000256" key="1">
    <source>
        <dbReference type="SAM" id="MobiDB-lite"/>
    </source>
</evidence>
<dbReference type="RefSeq" id="WP_351975855.1">
    <property type="nucleotide sequence ID" value="NZ_JBEPBX010000007.1"/>
</dbReference>
<reference evidence="2 3" key="1">
    <citation type="submission" date="2024-06" db="EMBL/GenBank/DDBJ databases">
        <title>The Natural Products Discovery Center: Release of the First 8490 Sequenced Strains for Exploring Actinobacteria Biosynthetic Diversity.</title>
        <authorList>
            <person name="Kalkreuter E."/>
            <person name="Kautsar S.A."/>
            <person name="Yang D."/>
            <person name="Bader C.D."/>
            <person name="Teijaro C.N."/>
            <person name="Fluegel L."/>
            <person name="Davis C.M."/>
            <person name="Simpson J.R."/>
            <person name="Lauterbach L."/>
            <person name="Steele A.D."/>
            <person name="Gui C."/>
            <person name="Meng S."/>
            <person name="Li G."/>
            <person name="Viehrig K."/>
            <person name="Ye F."/>
            <person name="Su P."/>
            <person name="Kiefer A.F."/>
            <person name="Nichols A."/>
            <person name="Cepeda A.J."/>
            <person name="Yan W."/>
            <person name="Fan B."/>
            <person name="Jiang Y."/>
            <person name="Adhikari A."/>
            <person name="Zheng C.-J."/>
            <person name="Schuster L."/>
            <person name="Cowan T.M."/>
            <person name="Smanski M.J."/>
            <person name="Chevrette M.G."/>
            <person name="De Carvalho L.P.S."/>
            <person name="Shen B."/>
        </authorList>
    </citation>
    <scope>NUCLEOTIDE SEQUENCE [LARGE SCALE GENOMIC DNA]</scope>
    <source>
        <strain evidence="2 3">NPDC000837</strain>
    </source>
</reference>
<feature type="region of interest" description="Disordered" evidence="1">
    <location>
        <begin position="17"/>
        <end position="42"/>
    </location>
</feature>
<sequence length="145" mass="15500">MAWDEWEQLKAEAAARQASRMQLSGAGTGTGGTADAADLKTGSSGQRAAIKALVEQIGPGLNKAGVHADDDTNAAEREFKGWATGSGLKDAHEEWALQVSNLKGRLAQDQAALSKTRRDFQYIDHDVKGAASRIEVTKPDPRRDV</sequence>
<evidence type="ECO:0000313" key="2">
    <source>
        <dbReference type="EMBL" id="MER6613911.1"/>
    </source>
</evidence>
<proteinExistence type="predicted"/>
<organism evidence="2 3">
    <name type="scientific">Streptomyces xantholiticus</name>
    <dbReference type="NCBI Taxonomy" id="68285"/>
    <lineage>
        <taxon>Bacteria</taxon>
        <taxon>Bacillati</taxon>
        <taxon>Actinomycetota</taxon>
        <taxon>Actinomycetes</taxon>
        <taxon>Kitasatosporales</taxon>
        <taxon>Streptomycetaceae</taxon>
        <taxon>Streptomyces</taxon>
    </lineage>
</organism>
<keyword evidence="3" id="KW-1185">Reference proteome</keyword>
<accession>A0ABV1USZ5</accession>
<comment type="caution">
    <text evidence="2">The sequence shown here is derived from an EMBL/GenBank/DDBJ whole genome shotgun (WGS) entry which is preliminary data.</text>
</comment>
<protein>
    <submittedName>
        <fullName evidence="2">Uncharacterized protein</fullName>
    </submittedName>
</protein>
<name>A0ABV1USZ5_9ACTN</name>
<gene>
    <name evidence="2" type="ORF">ABT276_11085</name>
</gene>
<evidence type="ECO:0000313" key="3">
    <source>
        <dbReference type="Proteomes" id="UP001445472"/>
    </source>
</evidence>
<dbReference type="Proteomes" id="UP001445472">
    <property type="component" value="Unassembled WGS sequence"/>
</dbReference>